<dbReference type="Gene3D" id="3.60.21.10">
    <property type="match status" value="1"/>
</dbReference>
<dbReference type="PANTHER" id="PTHR12905:SF0">
    <property type="entry name" value="CALCINEURIN-LIKE PHOSPHOESTERASE DOMAIN-CONTAINING PROTEIN"/>
    <property type="match status" value="1"/>
</dbReference>
<dbReference type="InterPro" id="IPR029052">
    <property type="entry name" value="Metallo-depent_PP-like"/>
</dbReference>
<dbReference type="CDD" id="cd07379">
    <property type="entry name" value="MPP_239FB"/>
    <property type="match status" value="1"/>
</dbReference>
<dbReference type="Proteomes" id="UP000076761">
    <property type="component" value="Unassembled WGS sequence"/>
</dbReference>
<sequence>MTDSEPTVLNESLRFYANYTECPGHPGPEWTRFVCISDTHSRKYPVPPGDVLLHSGDLSRYGSLSALNATIIWLQALPHTLKLIIAGNHDLCLDANWAHDAVLGSKRLQVTSAQALLRSPAVLEAGIRYLEHEPYEFTSVSGKQWKVYGSPAAPHYSDGAFQYETEQEADAIYNCIPLDTEILLTHTPPYRILDKTRQGKHAGCPRLAARMSRLNACRLHVFGHIHEAHGTLLVTGDPGRLFVTPHLPWEGNLL</sequence>
<organism evidence="2 3">
    <name type="scientific">Neolentinus lepideus HHB14362 ss-1</name>
    <dbReference type="NCBI Taxonomy" id="1314782"/>
    <lineage>
        <taxon>Eukaryota</taxon>
        <taxon>Fungi</taxon>
        <taxon>Dikarya</taxon>
        <taxon>Basidiomycota</taxon>
        <taxon>Agaricomycotina</taxon>
        <taxon>Agaricomycetes</taxon>
        <taxon>Gloeophyllales</taxon>
        <taxon>Gloeophyllaceae</taxon>
        <taxon>Neolentinus</taxon>
    </lineage>
</organism>
<evidence type="ECO:0000259" key="1">
    <source>
        <dbReference type="Pfam" id="PF00149"/>
    </source>
</evidence>
<dbReference type="InParanoid" id="A0A165T9F5"/>
<dbReference type="InterPro" id="IPR051693">
    <property type="entry name" value="UPF0046_metallophosphoest"/>
</dbReference>
<accession>A0A165T9F5</accession>
<dbReference type="Pfam" id="PF00149">
    <property type="entry name" value="Metallophos"/>
    <property type="match status" value="1"/>
</dbReference>
<reference evidence="2 3" key="1">
    <citation type="journal article" date="2016" name="Mol. Biol. Evol.">
        <title>Comparative Genomics of Early-Diverging Mushroom-Forming Fungi Provides Insights into the Origins of Lignocellulose Decay Capabilities.</title>
        <authorList>
            <person name="Nagy L.G."/>
            <person name="Riley R."/>
            <person name="Tritt A."/>
            <person name="Adam C."/>
            <person name="Daum C."/>
            <person name="Floudas D."/>
            <person name="Sun H."/>
            <person name="Yadav J.S."/>
            <person name="Pangilinan J."/>
            <person name="Larsson K.H."/>
            <person name="Matsuura K."/>
            <person name="Barry K."/>
            <person name="Labutti K."/>
            <person name="Kuo R."/>
            <person name="Ohm R.A."/>
            <person name="Bhattacharya S.S."/>
            <person name="Shirouzu T."/>
            <person name="Yoshinaga Y."/>
            <person name="Martin F.M."/>
            <person name="Grigoriev I.V."/>
            <person name="Hibbett D.S."/>
        </authorList>
    </citation>
    <scope>NUCLEOTIDE SEQUENCE [LARGE SCALE GENOMIC DNA]</scope>
    <source>
        <strain evidence="2 3">HHB14362 ss-1</strain>
    </source>
</reference>
<dbReference type="InterPro" id="IPR004843">
    <property type="entry name" value="Calcineurin-like_PHP"/>
</dbReference>
<dbReference type="PANTHER" id="PTHR12905">
    <property type="entry name" value="METALLOPHOSPHOESTERASE"/>
    <property type="match status" value="1"/>
</dbReference>
<keyword evidence="3" id="KW-1185">Reference proteome</keyword>
<feature type="domain" description="Calcineurin-like phosphoesterase" evidence="1">
    <location>
        <begin position="48"/>
        <end position="227"/>
    </location>
</feature>
<evidence type="ECO:0000313" key="3">
    <source>
        <dbReference type="Proteomes" id="UP000076761"/>
    </source>
</evidence>
<name>A0A165T9F5_9AGAM</name>
<evidence type="ECO:0000313" key="2">
    <source>
        <dbReference type="EMBL" id="KZT26341.1"/>
    </source>
</evidence>
<dbReference type="AlphaFoldDB" id="A0A165T9F5"/>
<proteinExistence type="predicted"/>
<dbReference type="GO" id="GO:0016787">
    <property type="term" value="F:hydrolase activity"/>
    <property type="evidence" value="ECO:0007669"/>
    <property type="project" value="InterPro"/>
</dbReference>
<protein>
    <submittedName>
        <fullName evidence="2">Metallo-dependent phosphatase</fullName>
    </submittedName>
</protein>
<dbReference type="EMBL" id="KV425567">
    <property type="protein sequence ID" value="KZT26341.1"/>
    <property type="molecule type" value="Genomic_DNA"/>
</dbReference>
<dbReference type="SUPFAM" id="SSF56300">
    <property type="entry name" value="Metallo-dependent phosphatases"/>
    <property type="match status" value="1"/>
</dbReference>
<gene>
    <name evidence="2" type="ORF">NEOLEDRAFT_1063099</name>
</gene>
<dbReference type="OrthoDB" id="630188at2759"/>